<keyword evidence="5" id="KW-0472">Membrane</keyword>
<evidence type="ECO:0000313" key="6">
    <source>
        <dbReference type="Ensembl" id="ENSNMLP00000027546.1"/>
    </source>
</evidence>
<dbReference type="GO" id="GO:0016020">
    <property type="term" value="C:membrane"/>
    <property type="evidence" value="ECO:0007669"/>
    <property type="project" value="UniProtKB-SubCell"/>
</dbReference>
<organism evidence="6 7">
    <name type="scientific">Neogobius melanostomus</name>
    <name type="common">round goby</name>
    <dbReference type="NCBI Taxonomy" id="47308"/>
    <lineage>
        <taxon>Eukaryota</taxon>
        <taxon>Metazoa</taxon>
        <taxon>Chordata</taxon>
        <taxon>Craniata</taxon>
        <taxon>Vertebrata</taxon>
        <taxon>Euteleostomi</taxon>
        <taxon>Actinopterygii</taxon>
        <taxon>Neopterygii</taxon>
        <taxon>Teleostei</taxon>
        <taxon>Neoteleostei</taxon>
        <taxon>Acanthomorphata</taxon>
        <taxon>Gobiaria</taxon>
        <taxon>Gobiiformes</taxon>
        <taxon>Gobioidei</taxon>
        <taxon>Gobiidae</taxon>
        <taxon>Benthophilinae</taxon>
        <taxon>Neogobiini</taxon>
        <taxon>Neogobius</taxon>
    </lineage>
</organism>
<proteinExistence type="inferred from homology"/>
<evidence type="ECO:0000256" key="2">
    <source>
        <dbReference type="ARBA" id="ARBA00006371"/>
    </source>
</evidence>
<sequence length="171" mass="19438">MPRPGVTLLFTALWDVCVKRDRRLIGHSSVWALPMYAAALLALEALGQRLRRWPLPLRALIYTAFIYQWELTWGAGLSLVGACPWDYSAFRFNFRGVVTLEYAPCWAAAALIAEKVVIKNTLRLRLELGKKTCTTGQVIRNAQTQTNSGWSKLQHVQRGQVIKNTLRLRLE</sequence>
<name>A0A8C6U0C5_9GOBI</name>
<dbReference type="InterPro" id="IPR010540">
    <property type="entry name" value="CmpB_TMEM229"/>
</dbReference>
<evidence type="ECO:0000256" key="1">
    <source>
        <dbReference type="ARBA" id="ARBA00004141"/>
    </source>
</evidence>
<evidence type="ECO:0000256" key="5">
    <source>
        <dbReference type="ARBA" id="ARBA00023136"/>
    </source>
</evidence>
<dbReference type="PANTHER" id="PTHR31746">
    <property type="entry name" value="TRANSMEMBRANE PROTEIN 229 FAMILY MEMBER"/>
    <property type="match status" value="1"/>
</dbReference>
<comment type="subcellular location">
    <subcellularLocation>
        <location evidence="1">Membrane</location>
        <topology evidence="1">Multi-pass membrane protein</topology>
    </subcellularLocation>
</comment>
<keyword evidence="7" id="KW-1185">Reference proteome</keyword>
<dbReference type="AlphaFoldDB" id="A0A8C6U0C5"/>
<dbReference type="Pfam" id="PF06541">
    <property type="entry name" value="ABC_trans_CmpB"/>
    <property type="match status" value="1"/>
</dbReference>
<evidence type="ECO:0000313" key="7">
    <source>
        <dbReference type="Proteomes" id="UP000694523"/>
    </source>
</evidence>
<comment type="similarity">
    <text evidence="2">Belongs to the TMEM229 family.</text>
</comment>
<dbReference type="Ensembl" id="ENSNMLT00000030772.1">
    <property type="protein sequence ID" value="ENSNMLP00000027546.1"/>
    <property type="gene ID" value="ENSNMLG00000017556.1"/>
</dbReference>
<accession>A0A8C6U0C5</accession>
<evidence type="ECO:0000256" key="4">
    <source>
        <dbReference type="ARBA" id="ARBA00022989"/>
    </source>
</evidence>
<dbReference type="Proteomes" id="UP000694523">
    <property type="component" value="Unplaced"/>
</dbReference>
<reference evidence="6" key="2">
    <citation type="submission" date="2025-09" db="UniProtKB">
        <authorList>
            <consortium name="Ensembl"/>
        </authorList>
    </citation>
    <scope>IDENTIFICATION</scope>
</reference>
<dbReference type="PANTHER" id="PTHR31746:SF3">
    <property type="entry name" value="TRANSMEMBRANE PROTEIN 229B"/>
    <property type="match status" value="1"/>
</dbReference>
<evidence type="ECO:0000256" key="3">
    <source>
        <dbReference type="ARBA" id="ARBA00022692"/>
    </source>
</evidence>
<keyword evidence="4" id="KW-1133">Transmembrane helix</keyword>
<protein>
    <submittedName>
        <fullName evidence="6">Uncharacterized protein</fullName>
    </submittedName>
</protein>
<keyword evidence="3" id="KW-0812">Transmembrane</keyword>
<reference evidence="6" key="1">
    <citation type="submission" date="2025-08" db="UniProtKB">
        <authorList>
            <consortium name="Ensembl"/>
        </authorList>
    </citation>
    <scope>IDENTIFICATION</scope>
</reference>